<evidence type="ECO:0000313" key="3">
    <source>
        <dbReference type="Proteomes" id="UP000704712"/>
    </source>
</evidence>
<evidence type="ECO:0000313" key="2">
    <source>
        <dbReference type="EMBL" id="KAF4131112.1"/>
    </source>
</evidence>
<dbReference type="PANTHER" id="PTHR45125">
    <property type="entry name" value="F21J9.4-RELATED"/>
    <property type="match status" value="1"/>
</dbReference>
<feature type="compositionally biased region" description="Polar residues" evidence="1">
    <location>
        <begin position="1"/>
        <end position="10"/>
    </location>
</feature>
<dbReference type="EMBL" id="JAACNO010002749">
    <property type="protein sequence ID" value="KAF4131112.1"/>
    <property type="molecule type" value="Genomic_DNA"/>
</dbReference>
<comment type="caution">
    <text evidence="2">The sequence shown here is derived from an EMBL/GenBank/DDBJ whole genome shotgun (WGS) entry which is preliminary data.</text>
</comment>
<gene>
    <name evidence="2" type="ORF">GN958_ATG19747</name>
</gene>
<feature type="region of interest" description="Disordered" evidence="1">
    <location>
        <begin position="75"/>
        <end position="99"/>
    </location>
</feature>
<dbReference type="AlphaFoldDB" id="A0A8S9TUA3"/>
<organism evidence="2 3">
    <name type="scientific">Phytophthora infestans</name>
    <name type="common">Potato late blight agent</name>
    <name type="synonym">Botrytis infestans</name>
    <dbReference type="NCBI Taxonomy" id="4787"/>
    <lineage>
        <taxon>Eukaryota</taxon>
        <taxon>Sar</taxon>
        <taxon>Stramenopiles</taxon>
        <taxon>Oomycota</taxon>
        <taxon>Peronosporomycetes</taxon>
        <taxon>Peronosporales</taxon>
        <taxon>Peronosporaceae</taxon>
        <taxon>Phytophthora</taxon>
    </lineage>
</organism>
<reference evidence="2" key="1">
    <citation type="submission" date="2020-03" db="EMBL/GenBank/DDBJ databases">
        <title>Hybrid Assembly of Korean Phytophthora infestans isolates.</title>
        <authorList>
            <person name="Prokchorchik M."/>
            <person name="Lee Y."/>
            <person name="Seo J."/>
            <person name="Cho J.-H."/>
            <person name="Park Y.-E."/>
            <person name="Jang D.-C."/>
            <person name="Im J.-S."/>
            <person name="Choi J.-G."/>
            <person name="Park H.-J."/>
            <person name="Lee G.-B."/>
            <person name="Lee Y.-G."/>
            <person name="Hong S.-Y."/>
            <person name="Cho K."/>
            <person name="Sohn K.H."/>
        </authorList>
    </citation>
    <scope>NUCLEOTIDE SEQUENCE</scope>
    <source>
        <strain evidence="2">KR_2_A2</strain>
    </source>
</reference>
<dbReference type="Proteomes" id="UP000704712">
    <property type="component" value="Unassembled WGS sequence"/>
</dbReference>
<accession>A0A8S9TUA3</accession>
<feature type="region of interest" description="Disordered" evidence="1">
    <location>
        <begin position="251"/>
        <end position="289"/>
    </location>
</feature>
<feature type="compositionally biased region" description="Polar residues" evidence="1">
    <location>
        <begin position="78"/>
        <end position="87"/>
    </location>
</feature>
<sequence>MGSPATSALSQAHEDVSPTLKPSNNCDLSSLAVYSTSLTPAPSFELAQRSFAASATPPPRATSVVITSGAVGTGRSGAISNHSSVSEHVTARSEDGGSERVMQAQNDTTVPLDDALSATTGSKKKGRNFIAAEDLNLAASWLDVSQDPVVGDEQKRDAFWSKVHEEFVGRSGATPSHEQRGVHSLQTRWCNLQAACNKFAGCYAAIVAGNESGKTVEDKIVDAHVLYREQNNGPFKSQAVRSILRHSPKLIQPLTAKSRKRQSDTDAAVTQDDPERHRPGGRKAAKKASETETGLIALVAKLAKETEEKNRLFKEAASEQIMARSLDGMTTTQRRYYQLKQEQILTELEKEIRQQ</sequence>
<feature type="region of interest" description="Disordered" evidence="1">
    <location>
        <begin position="1"/>
        <end position="24"/>
    </location>
</feature>
<name>A0A8S9TUA3_PHYIN</name>
<proteinExistence type="predicted"/>
<evidence type="ECO:0000256" key="1">
    <source>
        <dbReference type="SAM" id="MobiDB-lite"/>
    </source>
</evidence>
<feature type="compositionally biased region" description="Basic and acidic residues" evidence="1">
    <location>
        <begin position="89"/>
        <end position="98"/>
    </location>
</feature>
<protein>
    <submittedName>
        <fullName evidence="2">Putative NAM-associated domain-containing protein</fullName>
    </submittedName>
</protein>